<keyword evidence="4" id="KW-1185">Reference proteome</keyword>
<feature type="domain" description="Nose resistant-to-fluoxetine protein N-terminal" evidence="2">
    <location>
        <begin position="25"/>
        <end position="176"/>
    </location>
</feature>
<feature type="transmembrane region" description="Helical" evidence="1">
    <location>
        <begin position="618"/>
        <end position="642"/>
    </location>
</feature>
<feature type="transmembrane region" description="Helical" evidence="1">
    <location>
        <begin position="294"/>
        <end position="322"/>
    </location>
</feature>
<evidence type="ECO:0000256" key="1">
    <source>
        <dbReference type="SAM" id="Phobius"/>
    </source>
</evidence>
<keyword evidence="1" id="KW-0472">Membrane</keyword>
<evidence type="ECO:0000313" key="3">
    <source>
        <dbReference type="EMBL" id="GFR14455.1"/>
    </source>
</evidence>
<feature type="transmembrane region" description="Helical" evidence="1">
    <location>
        <begin position="342"/>
        <end position="362"/>
    </location>
</feature>
<feature type="transmembrane region" description="Helical" evidence="1">
    <location>
        <begin position="404"/>
        <end position="426"/>
    </location>
</feature>
<dbReference type="Pfam" id="PF01757">
    <property type="entry name" value="Acyl_transf_3"/>
    <property type="match status" value="1"/>
</dbReference>
<organism evidence="3 4">
    <name type="scientific">Trichonephila clavata</name>
    <name type="common">Joro spider</name>
    <name type="synonym">Nephila clavata</name>
    <dbReference type="NCBI Taxonomy" id="2740835"/>
    <lineage>
        <taxon>Eukaryota</taxon>
        <taxon>Metazoa</taxon>
        <taxon>Ecdysozoa</taxon>
        <taxon>Arthropoda</taxon>
        <taxon>Chelicerata</taxon>
        <taxon>Arachnida</taxon>
        <taxon>Araneae</taxon>
        <taxon>Araneomorphae</taxon>
        <taxon>Entelegynae</taxon>
        <taxon>Araneoidea</taxon>
        <taxon>Nephilidae</taxon>
        <taxon>Trichonephila</taxon>
    </lineage>
</organism>
<reference evidence="3" key="1">
    <citation type="submission" date="2020-07" db="EMBL/GenBank/DDBJ databases">
        <title>Multicomponent nature underlies the extraordinary mechanical properties of spider dragline silk.</title>
        <authorList>
            <person name="Kono N."/>
            <person name="Nakamura H."/>
            <person name="Mori M."/>
            <person name="Yoshida Y."/>
            <person name="Ohtoshi R."/>
            <person name="Malay A.D."/>
            <person name="Moran D.A.P."/>
            <person name="Tomita M."/>
            <person name="Numata K."/>
            <person name="Arakawa K."/>
        </authorList>
    </citation>
    <scope>NUCLEOTIDE SEQUENCE</scope>
</reference>
<dbReference type="InterPro" id="IPR002656">
    <property type="entry name" value="Acyl_transf_3_dom"/>
</dbReference>
<sequence>MSATAIKIAMPYFMDSVTSEEFVISPECKHSLFQWIADLRAMKPYALRMADASAKMINGILTGTLSSFGSYDQCVETTIPKKNIPAQYCTIEAWPPLPPKPRFYPLNKRLDAFKRFENDTGMMGEFTKYLQLFYIFPFRVGVCVPSTCSRDDLYNISNMVTKRFFPANVTVPRCETKQKLVIENYQIPMFCVIAILTILVFCGTVTDILLNRTGQTSKTEPVTRAYSTKCILSFSVISNWKVLMDLESGSDTLCILHGVRFFSMCWIIFGHTYYHLNFNVLKYLQITIELTSQFAFNSITNASLLVDNFFFISGLLFIYIGVDISNKTGKVPNAFYFIVHRIWRFLPIQMFFVGISTLLPLLGDGPMWHENIDPIVEGCRKDWWANFLFINNLYRTSSKGCLSYSWYLAADFQVYVICLPLVLLIMKKPKIGLWINFVIMILSVIGVGIQNYIRNFPPTNLFVHADVEQRHQLMMETYYPPLHHLGPHCLGIFVGYYLRQKKSLKNMHWGLHILAWIVTFTLTSAALFGVHPWNNDLPGTGKVATVLYACLSRMSWTVGLAWITIACSTGCGGFLTSILSWKPFIPLSRLTFMVYMVHPLIQHVFYSTLREGIQARNALAIFIYFGFVISSYVFGFIACLLLEAPFVRIGKVVFEIEEAIRKKKLSLRGLFFGKSHSITERPQNDLKPGHLRAIPNGIPNGDSKFSNGVSCISNGRIKSTENFVPNGNDFVCRL</sequence>
<dbReference type="InterPro" id="IPR052728">
    <property type="entry name" value="O2_lipid_transport_reg"/>
</dbReference>
<keyword evidence="1" id="KW-0812">Transmembrane</keyword>
<dbReference type="PANTHER" id="PTHR11161:SF0">
    <property type="entry name" value="O-ACYLTRANSFERASE LIKE PROTEIN"/>
    <property type="match status" value="1"/>
</dbReference>
<dbReference type="Proteomes" id="UP000887116">
    <property type="component" value="Unassembled WGS sequence"/>
</dbReference>
<feature type="transmembrane region" description="Helical" evidence="1">
    <location>
        <begin position="187"/>
        <end position="210"/>
    </location>
</feature>
<name>A0A8X6LLR1_TRICU</name>
<feature type="transmembrane region" description="Helical" evidence="1">
    <location>
        <begin position="253"/>
        <end position="274"/>
    </location>
</feature>
<evidence type="ECO:0000259" key="2">
    <source>
        <dbReference type="SMART" id="SM00703"/>
    </source>
</evidence>
<dbReference type="InterPro" id="IPR006621">
    <property type="entry name" value="Nose-resist-to-fluoxetine_N"/>
</dbReference>
<gene>
    <name evidence="3" type="primary">nrf-6</name>
    <name evidence="3" type="ORF">TNCT_423972</name>
</gene>
<dbReference type="PANTHER" id="PTHR11161">
    <property type="entry name" value="O-ACYLTRANSFERASE"/>
    <property type="match status" value="1"/>
</dbReference>
<protein>
    <submittedName>
        <fullName evidence="3">Nose resistant to fluoxetine protein 6</fullName>
    </submittedName>
</protein>
<dbReference type="Pfam" id="PF20146">
    <property type="entry name" value="NRF"/>
    <property type="match status" value="1"/>
</dbReference>
<comment type="caution">
    <text evidence="3">The sequence shown here is derived from an EMBL/GenBank/DDBJ whole genome shotgun (WGS) entry which is preliminary data.</text>
</comment>
<dbReference type="AlphaFoldDB" id="A0A8X6LLR1"/>
<accession>A0A8X6LLR1</accession>
<proteinExistence type="predicted"/>
<dbReference type="GO" id="GO:0016747">
    <property type="term" value="F:acyltransferase activity, transferring groups other than amino-acyl groups"/>
    <property type="evidence" value="ECO:0007669"/>
    <property type="project" value="InterPro"/>
</dbReference>
<feature type="transmembrane region" description="Helical" evidence="1">
    <location>
        <begin position="433"/>
        <end position="453"/>
    </location>
</feature>
<evidence type="ECO:0000313" key="4">
    <source>
        <dbReference type="Proteomes" id="UP000887116"/>
    </source>
</evidence>
<feature type="transmembrane region" description="Helical" evidence="1">
    <location>
        <begin position="510"/>
        <end position="534"/>
    </location>
</feature>
<feature type="transmembrane region" description="Helical" evidence="1">
    <location>
        <begin position="554"/>
        <end position="575"/>
    </location>
</feature>
<dbReference type="SMART" id="SM00703">
    <property type="entry name" value="NRF"/>
    <property type="match status" value="1"/>
</dbReference>
<keyword evidence="1" id="KW-1133">Transmembrane helix</keyword>
<feature type="transmembrane region" description="Helical" evidence="1">
    <location>
        <begin position="587"/>
        <end position="606"/>
    </location>
</feature>
<dbReference type="EMBL" id="BMAO01036972">
    <property type="protein sequence ID" value="GFR14455.1"/>
    <property type="molecule type" value="Genomic_DNA"/>
</dbReference>
<dbReference type="OrthoDB" id="6422537at2759"/>